<protein>
    <submittedName>
        <fullName evidence="3">CU044_5270 family protein</fullName>
    </submittedName>
</protein>
<feature type="compositionally biased region" description="Basic and acidic residues" evidence="1">
    <location>
        <begin position="1"/>
        <end position="11"/>
    </location>
</feature>
<dbReference type="EMBL" id="JAWMAJ010000169">
    <property type="protein sequence ID" value="MDV7221370.1"/>
    <property type="molecule type" value="Genomic_DNA"/>
</dbReference>
<sequence>MDEMTQVRELRAGAPAPDRGRLAAGRTRLTETARAGGRHQVLWRRREFVIVAVVAAVTAVAVTVTVLLSGTAPGSRKVEPASTPNVSLKGIRAAQLLERAAELVEKEPDSAVPRADQWIYTLQMSESPDPGLVRVLGKSAIEQPSWIRYDGSAMASRNPVPKGQKSKLSITKMHLENGGEGDDRSPRELYRVLDALPAGGRQTLTFLREKNAIADGQGATQAESDYTEISVLLTADVMPSKGLASLYRALATLPGGTVADHLVKDASGRRVIALSYAREDNPKSGESMADQWLLDPQTYRIVGMRMVQDGKVVGGNAIAARAVVDKAGERG</sequence>
<dbReference type="InterPro" id="IPR047789">
    <property type="entry name" value="CU044_5270-like"/>
</dbReference>
<proteinExistence type="predicted"/>
<gene>
    <name evidence="3" type="ORF">R5A26_36070</name>
</gene>
<keyword evidence="2" id="KW-0472">Membrane</keyword>
<dbReference type="NCBIfam" id="NF038083">
    <property type="entry name" value="CU044_5270_fam"/>
    <property type="match status" value="1"/>
</dbReference>
<reference evidence="3 4" key="1">
    <citation type="submission" date="2023-10" db="EMBL/GenBank/DDBJ databases">
        <title>Characterization of rhizosphere-enriched actinobacteria from wheat plants lab-grown on chernevaya soil.</title>
        <authorList>
            <person name="Tikhonova E.N."/>
            <person name="Konopkin A."/>
            <person name="Kravchenko I.K."/>
        </authorList>
    </citation>
    <scope>NUCLEOTIDE SEQUENCE [LARGE SCALE GENOMIC DNA]</scope>
    <source>
        <strain evidence="3 4">RR29</strain>
    </source>
</reference>
<dbReference type="Proteomes" id="UP001187346">
    <property type="component" value="Unassembled WGS sequence"/>
</dbReference>
<keyword evidence="4" id="KW-1185">Reference proteome</keyword>
<evidence type="ECO:0000313" key="4">
    <source>
        <dbReference type="Proteomes" id="UP001187346"/>
    </source>
</evidence>
<feature type="transmembrane region" description="Helical" evidence="2">
    <location>
        <begin position="48"/>
        <end position="68"/>
    </location>
</feature>
<evidence type="ECO:0000256" key="2">
    <source>
        <dbReference type="SAM" id="Phobius"/>
    </source>
</evidence>
<evidence type="ECO:0000313" key="3">
    <source>
        <dbReference type="EMBL" id="MDV7221370.1"/>
    </source>
</evidence>
<dbReference type="RefSeq" id="WP_019060542.1">
    <property type="nucleotide sequence ID" value="NZ_JAPEMW010000002.1"/>
</dbReference>
<keyword evidence="2" id="KW-0812">Transmembrane</keyword>
<organism evidence="3 4">
    <name type="scientific">Streptomyces prunicolor</name>
    <dbReference type="NCBI Taxonomy" id="67348"/>
    <lineage>
        <taxon>Bacteria</taxon>
        <taxon>Bacillati</taxon>
        <taxon>Actinomycetota</taxon>
        <taxon>Actinomycetes</taxon>
        <taxon>Kitasatosporales</taxon>
        <taxon>Streptomycetaceae</taxon>
        <taxon>Streptomyces</taxon>
    </lineage>
</organism>
<comment type="caution">
    <text evidence="3">The sequence shown here is derived from an EMBL/GenBank/DDBJ whole genome shotgun (WGS) entry which is preliminary data.</text>
</comment>
<keyword evidence="2" id="KW-1133">Transmembrane helix</keyword>
<accession>A0ABU4FMU1</accession>
<evidence type="ECO:0000256" key="1">
    <source>
        <dbReference type="SAM" id="MobiDB-lite"/>
    </source>
</evidence>
<feature type="region of interest" description="Disordered" evidence="1">
    <location>
        <begin position="1"/>
        <end position="21"/>
    </location>
</feature>
<name>A0ABU4FMU1_9ACTN</name>